<dbReference type="RefSeq" id="WP_274268431.1">
    <property type="nucleotide sequence ID" value="NZ_CP117880.1"/>
</dbReference>
<dbReference type="Proteomes" id="UP001221558">
    <property type="component" value="Chromosome"/>
</dbReference>
<evidence type="ECO:0000313" key="1">
    <source>
        <dbReference type="EMBL" id="WDF69719.1"/>
    </source>
</evidence>
<reference evidence="1 2" key="1">
    <citation type="submission" date="2023-02" db="EMBL/GenBank/DDBJ databases">
        <title>Genome sequence of Sphingobacterium sp. KACC 22765.</title>
        <authorList>
            <person name="Kim S."/>
            <person name="Heo J."/>
            <person name="Kwon S.-W."/>
        </authorList>
    </citation>
    <scope>NUCLEOTIDE SEQUENCE [LARGE SCALE GENOMIC DNA]</scope>
    <source>
        <strain evidence="1 2">KACC 22765</strain>
    </source>
</reference>
<dbReference type="EMBL" id="CP117880">
    <property type="protein sequence ID" value="WDF69719.1"/>
    <property type="molecule type" value="Genomic_DNA"/>
</dbReference>
<gene>
    <name evidence="1" type="ORF">PQ465_04895</name>
</gene>
<sequence length="64" mass="7121">MIALDEPLLEELANALGVSPDFVKSFKNENVIYSIQNNGNIFNDNAVDHPTGYRNQSQNIQEAV</sequence>
<keyword evidence="2" id="KW-1185">Reference proteome</keyword>
<protein>
    <submittedName>
        <fullName evidence="1">Uncharacterized protein</fullName>
    </submittedName>
</protein>
<name>A0ABY7WQZ5_9SPHI</name>
<evidence type="ECO:0000313" key="2">
    <source>
        <dbReference type="Proteomes" id="UP001221558"/>
    </source>
</evidence>
<proteinExistence type="predicted"/>
<accession>A0ABY7WQZ5</accession>
<organism evidence="1 2">
    <name type="scientific">Sphingobacterium oryzagri</name>
    <dbReference type="NCBI Taxonomy" id="3025669"/>
    <lineage>
        <taxon>Bacteria</taxon>
        <taxon>Pseudomonadati</taxon>
        <taxon>Bacteroidota</taxon>
        <taxon>Sphingobacteriia</taxon>
        <taxon>Sphingobacteriales</taxon>
        <taxon>Sphingobacteriaceae</taxon>
        <taxon>Sphingobacterium</taxon>
    </lineage>
</organism>